<evidence type="ECO:0000259" key="1">
    <source>
        <dbReference type="Pfam" id="PF14261"/>
    </source>
</evidence>
<accession>A0ABS1WTG1</accession>
<gene>
    <name evidence="2" type="ORF">JM946_05670</name>
</gene>
<evidence type="ECO:0000313" key="3">
    <source>
        <dbReference type="Proteomes" id="UP000661077"/>
    </source>
</evidence>
<evidence type="ECO:0000313" key="2">
    <source>
        <dbReference type="EMBL" id="MBM0104222.1"/>
    </source>
</evidence>
<organism evidence="2 3">
    <name type="scientific">Steroidobacter gossypii</name>
    <dbReference type="NCBI Taxonomy" id="2805490"/>
    <lineage>
        <taxon>Bacteria</taxon>
        <taxon>Pseudomonadati</taxon>
        <taxon>Pseudomonadota</taxon>
        <taxon>Gammaproteobacteria</taxon>
        <taxon>Steroidobacterales</taxon>
        <taxon>Steroidobacteraceae</taxon>
        <taxon>Steroidobacter</taxon>
    </lineage>
</organism>
<protein>
    <submittedName>
        <fullName evidence="2">DUF4351 domain-containing protein</fullName>
    </submittedName>
</protein>
<dbReference type="InterPro" id="IPR025587">
    <property type="entry name" value="DUF4351"/>
</dbReference>
<reference evidence="2 3" key="1">
    <citation type="journal article" date="2021" name="Int. J. Syst. Evol. Microbiol.">
        <title>Steroidobacter gossypii sp. nov., isolated from soil of cotton cropping field.</title>
        <authorList>
            <person name="Huang R."/>
            <person name="Yang S."/>
            <person name="Zhen C."/>
            <person name="Liu W."/>
        </authorList>
    </citation>
    <scope>NUCLEOTIDE SEQUENCE [LARGE SCALE GENOMIC DNA]</scope>
    <source>
        <strain evidence="2 3">S1-65</strain>
    </source>
</reference>
<dbReference type="Proteomes" id="UP000661077">
    <property type="component" value="Unassembled WGS sequence"/>
</dbReference>
<dbReference type="PANTHER" id="PTHR34613:SF1">
    <property type="entry name" value="SLL6017 PROTEIN"/>
    <property type="match status" value="1"/>
</dbReference>
<comment type="caution">
    <text evidence="2">The sequence shown here is derived from an EMBL/GenBank/DDBJ whole genome shotgun (WGS) entry which is preliminary data.</text>
</comment>
<dbReference type="EMBL" id="JAEVLS010000001">
    <property type="protein sequence ID" value="MBM0104222.1"/>
    <property type="molecule type" value="Genomic_DNA"/>
</dbReference>
<dbReference type="RefSeq" id="WP_203166156.1">
    <property type="nucleotide sequence ID" value="NZ_JAEVLS010000001.1"/>
</dbReference>
<dbReference type="Pfam" id="PF14261">
    <property type="entry name" value="DUF4351"/>
    <property type="match status" value="1"/>
</dbReference>
<keyword evidence="3" id="KW-1185">Reference proteome</keyword>
<dbReference type="PANTHER" id="PTHR34613">
    <property type="entry name" value="SLL0800 PROTEIN"/>
    <property type="match status" value="1"/>
</dbReference>
<proteinExistence type="predicted"/>
<name>A0ABS1WTG1_9GAMM</name>
<feature type="domain" description="DUF4351" evidence="1">
    <location>
        <begin position="234"/>
        <end position="286"/>
    </location>
</feature>
<sequence length="292" mass="31945">MPSQLHETLLALFRNQPLLAPKLLSEALCANLPKYTDVSVHCANLTEIQPTEYRTDLVLRLSNGAPVLGIILEVQLAIDDSKRFTWPAYVATLRSRWRCPVCLLVVCDSIAVAQWAGKPIPIGCTNLFIPKVLGPDCVPEVTDLAEAAAYPELAVLAAMVHCPNADDFKAVELAALALGVSVGLDSERSELYFDRILGSLSASARNLLERTMPQFKVEYQSDFAKHYFAKGRSEGRVEGRAALIARQLRARFGPLNEALEQQLASSSIEELDAIGDRLLTAASLEEALTRKS</sequence>